<sequence>MSSRYLVGLGTRGVPTTPPPTSACVVSSICFFDRSTSNKRAASYYSHHTRGGTQEPIPRKFSTHPPLPALLICIVPKD</sequence>
<proteinExistence type="predicted"/>
<name>D7THA2_VITVI</name>
<accession>D7THA2</accession>
<dbReference type="PaxDb" id="29760-VIT_08s0007g01970.t01"/>
<dbReference type="AlphaFoldDB" id="D7THA2"/>
<evidence type="ECO:0000313" key="2">
    <source>
        <dbReference type="EMBL" id="CBI30418.3"/>
    </source>
</evidence>
<keyword evidence="3" id="KW-1185">Reference proteome</keyword>
<protein>
    <submittedName>
        <fullName evidence="2">Uncharacterized protein</fullName>
    </submittedName>
</protein>
<reference evidence="3" key="1">
    <citation type="journal article" date="2007" name="Nature">
        <title>The grapevine genome sequence suggests ancestral hexaploidization in major angiosperm phyla.</title>
        <authorList>
            <consortium name="The French-Italian Public Consortium for Grapevine Genome Characterization."/>
            <person name="Jaillon O."/>
            <person name="Aury J.-M."/>
            <person name="Noel B."/>
            <person name="Policriti A."/>
            <person name="Clepet C."/>
            <person name="Casagrande A."/>
            <person name="Choisne N."/>
            <person name="Aubourg S."/>
            <person name="Vitulo N."/>
            <person name="Jubin C."/>
            <person name="Vezzi A."/>
            <person name="Legeai F."/>
            <person name="Hugueney P."/>
            <person name="Dasilva C."/>
            <person name="Horner D."/>
            <person name="Mica E."/>
            <person name="Jublot D."/>
            <person name="Poulain J."/>
            <person name="Bruyere C."/>
            <person name="Billault A."/>
            <person name="Segurens B."/>
            <person name="Gouyvenoux M."/>
            <person name="Ugarte E."/>
            <person name="Cattonaro F."/>
            <person name="Anthouard V."/>
            <person name="Vico V."/>
            <person name="Del Fabbro C."/>
            <person name="Alaux M."/>
            <person name="Di Gaspero G."/>
            <person name="Dumas V."/>
            <person name="Felice N."/>
            <person name="Paillard S."/>
            <person name="Juman I."/>
            <person name="Moroldo M."/>
            <person name="Scalabrin S."/>
            <person name="Canaguier A."/>
            <person name="Le Clainche I."/>
            <person name="Malacrida G."/>
            <person name="Durand E."/>
            <person name="Pesole G."/>
            <person name="Laucou V."/>
            <person name="Chatelet P."/>
            <person name="Merdinoglu D."/>
            <person name="Delledonne M."/>
            <person name="Pezzotti M."/>
            <person name="Lecharny A."/>
            <person name="Scarpelli C."/>
            <person name="Artiguenave F."/>
            <person name="Pe M.E."/>
            <person name="Valle G."/>
            <person name="Morgante M."/>
            <person name="Caboche M."/>
            <person name="Adam-Blondon A.-F."/>
            <person name="Weissenbach J."/>
            <person name="Quetier F."/>
            <person name="Wincker P."/>
        </authorList>
    </citation>
    <scope>NUCLEOTIDE SEQUENCE [LARGE SCALE GENOMIC DNA]</scope>
    <source>
        <strain evidence="3">cv. Pinot noir / PN40024</strain>
    </source>
</reference>
<feature type="region of interest" description="Disordered" evidence="1">
    <location>
        <begin position="43"/>
        <end position="63"/>
    </location>
</feature>
<dbReference type="EMBL" id="FN595991">
    <property type="protein sequence ID" value="CBI30418.3"/>
    <property type="molecule type" value="Genomic_DNA"/>
</dbReference>
<evidence type="ECO:0000313" key="3">
    <source>
        <dbReference type="Proteomes" id="UP000009183"/>
    </source>
</evidence>
<evidence type="ECO:0000256" key="1">
    <source>
        <dbReference type="SAM" id="MobiDB-lite"/>
    </source>
</evidence>
<gene>
    <name evidence="2" type="ordered locus">VIT_08s0007g01970</name>
</gene>
<dbReference type="InParanoid" id="D7THA2"/>
<dbReference type="Proteomes" id="UP000009183">
    <property type="component" value="Chromosome 8"/>
</dbReference>
<organism evidence="2 3">
    <name type="scientific">Vitis vinifera</name>
    <name type="common">Grape</name>
    <dbReference type="NCBI Taxonomy" id="29760"/>
    <lineage>
        <taxon>Eukaryota</taxon>
        <taxon>Viridiplantae</taxon>
        <taxon>Streptophyta</taxon>
        <taxon>Embryophyta</taxon>
        <taxon>Tracheophyta</taxon>
        <taxon>Spermatophyta</taxon>
        <taxon>Magnoliopsida</taxon>
        <taxon>eudicotyledons</taxon>
        <taxon>Gunneridae</taxon>
        <taxon>Pentapetalae</taxon>
        <taxon>rosids</taxon>
        <taxon>Vitales</taxon>
        <taxon>Vitaceae</taxon>
        <taxon>Viteae</taxon>
        <taxon>Vitis</taxon>
    </lineage>
</organism>
<dbReference type="HOGENOM" id="CLU_2627017_0_0_1"/>